<dbReference type="PANTHER" id="PTHR42983:SF1">
    <property type="entry name" value="IRON-MOLYBDENUM PROTEIN"/>
    <property type="match status" value="1"/>
</dbReference>
<keyword evidence="3" id="KW-1185">Reference proteome</keyword>
<dbReference type="InterPro" id="IPR003731">
    <property type="entry name" value="Di-Nase_FeMo-co_biosynth"/>
</dbReference>
<dbReference type="Gene3D" id="3.30.420.130">
    <property type="entry name" value="Dinitrogenase iron-molybdenum cofactor biosynthesis domain"/>
    <property type="match status" value="1"/>
</dbReference>
<gene>
    <name evidence="2" type="ORF">brsh051_16100</name>
</gene>
<dbReference type="RefSeq" id="WP_286263856.1">
    <property type="nucleotide sequence ID" value="NZ_AP028056.1"/>
</dbReference>
<dbReference type="CDD" id="cd00851">
    <property type="entry name" value="MTH1175"/>
    <property type="match status" value="1"/>
</dbReference>
<dbReference type="Proteomes" id="UP001431656">
    <property type="component" value="Chromosome"/>
</dbReference>
<dbReference type="Pfam" id="PF02579">
    <property type="entry name" value="Nitro_FeMo-Co"/>
    <property type="match status" value="1"/>
</dbReference>
<evidence type="ECO:0000313" key="3">
    <source>
        <dbReference type="Proteomes" id="UP001431656"/>
    </source>
</evidence>
<evidence type="ECO:0000259" key="1">
    <source>
        <dbReference type="Pfam" id="PF02579"/>
    </source>
</evidence>
<protein>
    <submittedName>
        <fullName evidence="2">NifB/NifX family molybdenum-iron cluster-binding protein</fullName>
    </submittedName>
</protein>
<dbReference type="KEGG" id="broo:brsh051_16100"/>
<feature type="domain" description="Dinitrogenase iron-molybdenum cofactor biosynthesis" evidence="1">
    <location>
        <begin position="14"/>
        <end position="104"/>
    </location>
</feature>
<dbReference type="SUPFAM" id="SSF53146">
    <property type="entry name" value="Nitrogenase accessory factor-like"/>
    <property type="match status" value="1"/>
</dbReference>
<name>A0AAN0KE33_9ACTN</name>
<dbReference type="InterPro" id="IPR036105">
    <property type="entry name" value="DiNase_FeMo-co_biosyn_sf"/>
</dbReference>
<proteinExistence type="predicted"/>
<organism evidence="2 3">
    <name type="scientific">Brooklawnia propionicigenes</name>
    <dbReference type="NCBI Taxonomy" id="3041175"/>
    <lineage>
        <taxon>Bacteria</taxon>
        <taxon>Bacillati</taxon>
        <taxon>Actinomycetota</taxon>
        <taxon>Actinomycetes</taxon>
        <taxon>Propionibacteriales</taxon>
        <taxon>Propionibacteriaceae</taxon>
        <taxon>Brooklawnia</taxon>
    </lineage>
</organism>
<sequence>MKIAITAETDAGLDARVAGHFGQAPHFVLVDVVDGLITTADTLANPLQAGHQPGEVPAFIRSHGADVMVSGGMGVRAIRIFEHVGITAATGAAGTVGQAVTDYLAGRLTGASPCADSLAHHHDSSPA</sequence>
<evidence type="ECO:0000313" key="2">
    <source>
        <dbReference type="EMBL" id="BEH02329.1"/>
    </source>
</evidence>
<accession>A0AAN0KE33</accession>
<dbReference type="AlphaFoldDB" id="A0AAN0KE33"/>
<reference evidence="2" key="1">
    <citation type="journal article" date="2024" name="Int. J. Syst. Evol. Microbiol.">
        <title>Brooklawnia propionicigenes sp. nov., a facultatively anaerobic, propionate-producing bacterium isolated from a methanogenic reactor treating waste from cattle farms.</title>
        <authorList>
            <person name="Akita Y."/>
            <person name="Ueki A."/>
            <person name="Tonouchi A."/>
            <person name="Sugawara Y."/>
            <person name="Honma S."/>
            <person name="Kaku N."/>
            <person name="Ueki K."/>
        </authorList>
    </citation>
    <scope>NUCLEOTIDE SEQUENCE</scope>
    <source>
        <strain evidence="2">SH051</strain>
    </source>
</reference>
<dbReference type="InterPro" id="IPR033913">
    <property type="entry name" value="MTH1175_dom"/>
</dbReference>
<dbReference type="PANTHER" id="PTHR42983">
    <property type="entry name" value="DINITROGENASE IRON-MOLYBDENUM COFACTOR PROTEIN-RELATED"/>
    <property type="match status" value="1"/>
</dbReference>
<dbReference type="EMBL" id="AP028056">
    <property type="protein sequence ID" value="BEH02329.1"/>
    <property type="molecule type" value="Genomic_DNA"/>
</dbReference>